<keyword evidence="7 12" id="KW-0472">Membrane</keyword>
<keyword evidence="10" id="KW-0325">Glycoprotein</keyword>
<evidence type="ECO:0000256" key="12">
    <source>
        <dbReference type="RuleBase" id="RU367033"/>
    </source>
</evidence>
<evidence type="ECO:0000256" key="1">
    <source>
        <dbReference type="ARBA" id="ARBA00004479"/>
    </source>
</evidence>
<dbReference type="InterPro" id="IPR037936">
    <property type="entry name" value="UNC5A-D"/>
</dbReference>
<dbReference type="InterPro" id="IPR000488">
    <property type="entry name" value="Death_dom"/>
</dbReference>
<evidence type="ECO:0000256" key="8">
    <source>
        <dbReference type="ARBA" id="ARBA00023157"/>
    </source>
</evidence>
<evidence type="ECO:0000256" key="2">
    <source>
        <dbReference type="ARBA" id="ARBA00009844"/>
    </source>
</evidence>
<evidence type="ECO:0000259" key="14">
    <source>
        <dbReference type="PROSITE" id="PS50835"/>
    </source>
</evidence>
<dbReference type="InterPro" id="IPR013783">
    <property type="entry name" value="Ig-like_fold"/>
</dbReference>
<keyword evidence="3 12" id="KW-0217">Developmental protein</keyword>
<keyword evidence="8" id="KW-1015">Disulfide bond</keyword>
<dbReference type="PROSITE" id="PS51145">
    <property type="entry name" value="ZU5"/>
    <property type="match status" value="1"/>
</dbReference>
<feature type="signal peptide" evidence="12">
    <location>
        <begin position="1"/>
        <end position="27"/>
    </location>
</feature>
<dbReference type="PANTHER" id="PTHR12582:SF47">
    <property type="entry name" value="NETRIN RECEPTOR UNC-5"/>
    <property type="match status" value="1"/>
</dbReference>
<gene>
    <name evidence="16" type="primary">Djunc5A</name>
</gene>
<comment type="function">
    <text evidence="12">Receptor for netrin required for axon guidance. Mediates axon repulsion of neuronal growth cones in the developing nervous system upon ligand binding.</text>
</comment>
<dbReference type="InterPro" id="IPR013098">
    <property type="entry name" value="Ig_I-set"/>
</dbReference>
<feature type="domain" description="Death" evidence="13">
    <location>
        <begin position="956"/>
        <end position="998"/>
    </location>
</feature>
<dbReference type="SMART" id="SM00409">
    <property type="entry name" value="IG"/>
    <property type="match status" value="1"/>
</dbReference>
<dbReference type="GO" id="GO:0005886">
    <property type="term" value="C:plasma membrane"/>
    <property type="evidence" value="ECO:0007669"/>
    <property type="project" value="UniProtKB-SubCell"/>
</dbReference>
<comment type="subcellular location">
    <subcellularLocation>
        <location evidence="12">Cell membrane</location>
        <topology evidence="12">Single-pass type I membrane protein</topology>
    </subcellularLocation>
    <subcellularLocation>
        <location evidence="1">Membrane</location>
        <topology evidence="1">Single-pass type I membrane protein</topology>
    </subcellularLocation>
</comment>
<evidence type="ECO:0000256" key="6">
    <source>
        <dbReference type="ARBA" id="ARBA00022989"/>
    </source>
</evidence>
<comment type="similarity">
    <text evidence="2 12">Belongs to the unc-5 family.</text>
</comment>
<name>E1CHK7_DUGJA</name>
<dbReference type="PROSITE" id="PS50835">
    <property type="entry name" value="IG_LIKE"/>
    <property type="match status" value="1"/>
</dbReference>
<dbReference type="InterPro" id="IPR057755">
    <property type="entry name" value="UNC5A-D-like_N"/>
</dbReference>
<evidence type="ECO:0000256" key="3">
    <source>
        <dbReference type="ARBA" id="ARBA00022473"/>
    </source>
</evidence>
<dbReference type="Pfam" id="PF00791">
    <property type="entry name" value="ZU5"/>
    <property type="match status" value="1"/>
</dbReference>
<dbReference type="InterPro" id="IPR033772">
    <property type="entry name" value="UPA"/>
</dbReference>
<dbReference type="PANTHER" id="PTHR12582">
    <property type="entry name" value="NETRIN RECEPTOR UNC5"/>
    <property type="match status" value="1"/>
</dbReference>
<evidence type="ECO:0000313" key="16">
    <source>
        <dbReference type="EMBL" id="BAJ22068.1"/>
    </source>
</evidence>
<dbReference type="SUPFAM" id="SSF48726">
    <property type="entry name" value="Immunoglobulin"/>
    <property type="match status" value="1"/>
</dbReference>
<dbReference type="InterPro" id="IPR003598">
    <property type="entry name" value="Ig_sub2"/>
</dbReference>
<dbReference type="InterPro" id="IPR003599">
    <property type="entry name" value="Ig_sub"/>
</dbReference>
<protein>
    <recommendedName>
        <fullName evidence="12">Netrin receptor UNC5</fullName>
    </recommendedName>
</protein>
<dbReference type="GO" id="GO:0005042">
    <property type="term" value="F:netrin receptor activity"/>
    <property type="evidence" value="ECO:0007669"/>
    <property type="project" value="UniProtKB-UniRule"/>
</dbReference>
<dbReference type="CDD" id="cd08781">
    <property type="entry name" value="Death_UNC5-like"/>
    <property type="match status" value="1"/>
</dbReference>
<dbReference type="InterPro" id="IPR000884">
    <property type="entry name" value="TSP1_rpt"/>
</dbReference>
<keyword evidence="5 12" id="KW-0732">Signal</keyword>
<sequence>MWWSGNKFLFHYLVVIVLVNVNKKVFSQLGSREWPDNSESEVDGKKDLVQPNEKHYDGIPKFLVEPHPFYYVNKTHPALIICVAEPVSHVNIFCADKQFSYMNTERSESGLIVIKMNHLNQPDSKGNRWKFSLEVKYKDVLEWFSEYKCYCEAWNQITMINKDKKVHSSAALIQESYFQNDFKTTPKSQELREGNKLELQCTPPESKPNSKVTWLKNDELITQSNFPLIIIDESKRLIIEQVLKSDSGNYTCVAQSQGVVKKSKPAVIIITMKYNWSPWAKWNTCPEICKMETKCQNEICSSSHRQRIRYCLNEEIKVEDKHCKGESNEKESCDKACEKEESKWNSWSFWTTICFPNCSQTRVRRCEFGNCFGPKQQSRNCSQIICQRADPSLILESQSTTMYLGLFITISILFIIILIILCLITQKGYISLLPRRGMVFSNHNNGMTKIYTNKSSKNSEKFLLNNDQKSTIVTIKNHNAQDLVATSLLSEIPNNYSPVYEMHSNNNRDQVLPAIYSDYPMISKSQYTYPSTAPLLNSILSPERSYNETSEEDQKANLSSPLYQELSIGRGSCGLLSNYLPPDMELDTIAWGTITTAGGRLCLPQSGISLTIPRGAIHHGNSEEMFLAVCRDHTNIPVIDMMEMLLSPVILCGPPQIQLLKSVILTIPHCANIQCSDWNIRVLSARFQNSQIPPLWKELSTIRPVNRSDSNIYAQLDSTSAHLIIDQLQMICITGCLSPLSDSSVSIRLRILAFSLPLSSELDHIIRVHLIPDTKEAIENVIASELKLNGQLLDNSKKFTFSSSGGDIALCLDDLSLGWRCHSSNKMQTFSYSFIWRLNHSQNQEIHFLLEHVDPTRTGFSCNITIQQIDLPQNQVIVRVIKERSPNNRSIIPISLDSRSNNREFSQAYLDPLQTVFRLSFTTRQQLWPLLDPSWQTLANHMLLNGNLNYFSEKMSPSDALLDLWEARCRDEGAIADLINILRVIGRNDCAMIVEQDILKQC</sequence>
<dbReference type="SMART" id="SM00005">
    <property type="entry name" value="DEATH"/>
    <property type="match status" value="1"/>
</dbReference>
<evidence type="ECO:0000256" key="9">
    <source>
        <dbReference type="ARBA" id="ARBA00023170"/>
    </source>
</evidence>
<dbReference type="AlphaFoldDB" id="E1CHK7"/>
<reference evidence="16" key="1">
    <citation type="submission" date="2010-03" db="EMBL/GenBank/DDBJ databases">
        <title>Cooperative netrin- and robo-mediated signals are required for the early stage of optic chiasm formation.</title>
        <authorList>
            <person name="Yamamoto H."/>
            <person name="Agata K."/>
        </authorList>
    </citation>
    <scope>NUCLEOTIDE SEQUENCE</scope>
</reference>
<keyword evidence="6 12" id="KW-1133">Transmembrane helix</keyword>
<dbReference type="EMBL" id="AB551523">
    <property type="protein sequence ID" value="BAJ22068.1"/>
    <property type="molecule type" value="mRNA"/>
</dbReference>
<dbReference type="SMART" id="SM00218">
    <property type="entry name" value="ZU5"/>
    <property type="match status" value="1"/>
</dbReference>
<dbReference type="PROSITE" id="PS50092">
    <property type="entry name" value="TSP1"/>
    <property type="match status" value="1"/>
</dbReference>
<dbReference type="Pfam" id="PF17217">
    <property type="entry name" value="UPA"/>
    <property type="match status" value="1"/>
</dbReference>
<feature type="chain" id="PRO_5025097065" description="Netrin receptor UNC5" evidence="12">
    <location>
        <begin position="28"/>
        <end position="1002"/>
    </location>
</feature>
<evidence type="ECO:0000256" key="4">
    <source>
        <dbReference type="ARBA" id="ARBA00022692"/>
    </source>
</evidence>
<dbReference type="InterPro" id="IPR011029">
    <property type="entry name" value="DEATH-like_dom_sf"/>
</dbReference>
<dbReference type="Pfam" id="PF00531">
    <property type="entry name" value="Death"/>
    <property type="match status" value="1"/>
</dbReference>
<dbReference type="PROSITE" id="PS50017">
    <property type="entry name" value="DEATH_DOMAIN"/>
    <property type="match status" value="1"/>
</dbReference>
<dbReference type="Gene3D" id="2.60.40.10">
    <property type="entry name" value="Immunoglobulins"/>
    <property type="match status" value="2"/>
</dbReference>
<keyword evidence="9 12" id="KW-0675">Receptor</keyword>
<keyword evidence="11 12" id="KW-0393">Immunoglobulin domain</keyword>
<dbReference type="Pfam" id="PF07679">
    <property type="entry name" value="I-set"/>
    <property type="match status" value="1"/>
</dbReference>
<dbReference type="SUPFAM" id="SSF47986">
    <property type="entry name" value="DEATH domain"/>
    <property type="match status" value="1"/>
</dbReference>
<dbReference type="Gene3D" id="2.60.220.30">
    <property type="match status" value="1"/>
</dbReference>
<proteinExistence type="evidence at transcript level"/>
<dbReference type="InterPro" id="IPR007110">
    <property type="entry name" value="Ig-like_dom"/>
</dbReference>
<dbReference type="Gene3D" id="2.20.100.10">
    <property type="entry name" value="Thrombospondin type-1 (TSP1) repeat"/>
    <property type="match status" value="1"/>
</dbReference>
<organism evidence="16">
    <name type="scientific">Dugesia japonica</name>
    <name type="common">Planarian</name>
    <dbReference type="NCBI Taxonomy" id="6161"/>
    <lineage>
        <taxon>Eukaryota</taxon>
        <taxon>Metazoa</taxon>
        <taxon>Spiralia</taxon>
        <taxon>Lophotrochozoa</taxon>
        <taxon>Platyhelminthes</taxon>
        <taxon>Rhabditophora</taxon>
        <taxon>Seriata</taxon>
        <taxon>Tricladida</taxon>
        <taxon>Continenticola</taxon>
        <taxon>Geoplanoidea</taxon>
        <taxon>Dugesiidae</taxon>
        <taxon>Dugesia</taxon>
    </lineage>
</organism>
<evidence type="ECO:0000256" key="7">
    <source>
        <dbReference type="ARBA" id="ARBA00023136"/>
    </source>
</evidence>
<dbReference type="Pfam" id="PF25609">
    <property type="entry name" value="Unc5_NetrinR_N"/>
    <property type="match status" value="1"/>
</dbReference>
<evidence type="ECO:0000256" key="5">
    <source>
        <dbReference type="ARBA" id="ARBA00022729"/>
    </source>
</evidence>
<dbReference type="SMART" id="SM00408">
    <property type="entry name" value="IGc2"/>
    <property type="match status" value="1"/>
</dbReference>
<feature type="domain" description="ZU5" evidence="15">
    <location>
        <begin position="588"/>
        <end position="701"/>
    </location>
</feature>
<accession>E1CHK7</accession>
<dbReference type="InterPro" id="IPR000906">
    <property type="entry name" value="ZU5_dom"/>
</dbReference>
<dbReference type="InterPro" id="IPR036383">
    <property type="entry name" value="TSP1_rpt_sf"/>
</dbReference>
<feature type="domain" description="Ig-like" evidence="14">
    <location>
        <begin position="180"/>
        <end position="268"/>
    </location>
</feature>
<evidence type="ECO:0000259" key="13">
    <source>
        <dbReference type="PROSITE" id="PS50017"/>
    </source>
</evidence>
<keyword evidence="4 12" id="KW-0812">Transmembrane</keyword>
<evidence type="ECO:0000256" key="10">
    <source>
        <dbReference type="ARBA" id="ARBA00023180"/>
    </source>
</evidence>
<evidence type="ECO:0000256" key="11">
    <source>
        <dbReference type="ARBA" id="ARBA00023319"/>
    </source>
</evidence>
<dbReference type="Gene3D" id="1.10.533.10">
    <property type="entry name" value="Death Domain, Fas"/>
    <property type="match status" value="1"/>
</dbReference>
<feature type="transmembrane region" description="Helical" evidence="12">
    <location>
        <begin position="402"/>
        <end position="425"/>
    </location>
</feature>
<dbReference type="InterPro" id="IPR036179">
    <property type="entry name" value="Ig-like_dom_sf"/>
</dbReference>
<evidence type="ECO:0000259" key="15">
    <source>
        <dbReference type="PROSITE" id="PS51145"/>
    </source>
</evidence>